<sequence>METDEYHSEDFNGFDLLSACQQHATYCVGPESISLLDQSVLSGGTTRCWDKTTLIKWFVKSCPYQCYIILEVSGGEVTHKQIDCCFTSCDRCRKPGHTKGRPLDHRLGSYLRTSQLAWPKEAPHLLFRFQQPQQLR</sequence>
<evidence type="ECO:0000313" key="1">
    <source>
        <dbReference type="EMBL" id="KAK3755191.1"/>
    </source>
</evidence>
<name>A0AAE1D3X0_9GAST</name>
<reference evidence="1" key="1">
    <citation type="journal article" date="2023" name="G3 (Bethesda)">
        <title>A reference genome for the long-term kleptoplast-retaining sea slug Elysia crispata morphotype clarki.</title>
        <authorList>
            <person name="Eastman K.E."/>
            <person name="Pendleton A.L."/>
            <person name="Shaikh M.A."/>
            <person name="Suttiyut T."/>
            <person name="Ogas R."/>
            <person name="Tomko P."/>
            <person name="Gavelis G."/>
            <person name="Widhalm J.R."/>
            <person name="Wisecaver J.H."/>
        </authorList>
    </citation>
    <scope>NUCLEOTIDE SEQUENCE</scope>
    <source>
        <strain evidence="1">ECLA1</strain>
    </source>
</reference>
<dbReference type="Proteomes" id="UP001283361">
    <property type="component" value="Unassembled WGS sequence"/>
</dbReference>
<keyword evidence="2" id="KW-1185">Reference proteome</keyword>
<dbReference type="AlphaFoldDB" id="A0AAE1D3X0"/>
<dbReference type="EMBL" id="JAWDGP010005603">
    <property type="protein sequence ID" value="KAK3755191.1"/>
    <property type="molecule type" value="Genomic_DNA"/>
</dbReference>
<protein>
    <submittedName>
        <fullName evidence="1">Uncharacterized protein</fullName>
    </submittedName>
</protein>
<comment type="caution">
    <text evidence="1">The sequence shown here is derived from an EMBL/GenBank/DDBJ whole genome shotgun (WGS) entry which is preliminary data.</text>
</comment>
<organism evidence="1 2">
    <name type="scientific">Elysia crispata</name>
    <name type="common">lettuce slug</name>
    <dbReference type="NCBI Taxonomy" id="231223"/>
    <lineage>
        <taxon>Eukaryota</taxon>
        <taxon>Metazoa</taxon>
        <taxon>Spiralia</taxon>
        <taxon>Lophotrochozoa</taxon>
        <taxon>Mollusca</taxon>
        <taxon>Gastropoda</taxon>
        <taxon>Heterobranchia</taxon>
        <taxon>Euthyneura</taxon>
        <taxon>Panpulmonata</taxon>
        <taxon>Sacoglossa</taxon>
        <taxon>Placobranchoidea</taxon>
        <taxon>Plakobranchidae</taxon>
        <taxon>Elysia</taxon>
    </lineage>
</organism>
<proteinExistence type="predicted"/>
<evidence type="ECO:0000313" key="2">
    <source>
        <dbReference type="Proteomes" id="UP001283361"/>
    </source>
</evidence>
<accession>A0AAE1D3X0</accession>
<gene>
    <name evidence="1" type="ORF">RRG08_027450</name>
</gene>